<keyword evidence="3" id="KW-1185">Reference proteome</keyword>
<dbReference type="AlphaFoldDB" id="A0A0D0A7E5"/>
<accession>A0A0D0A7E5</accession>
<gene>
    <name evidence="2" type="ORF">CY34DRAFT_454208</name>
</gene>
<evidence type="ECO:0000256" key="1">
    <source>
        <dbReference type="SAM" id="SignalP"/>
    </source>
</evidence>
<evidence type="ECO:0000313" key="2">
    <source>
        <dbReference type="EMBL" id="KIK37506.1"/>
    </source>
</evidence>
<reference evidence="2 3" key="1">
    <citation type="submission" date="2014-04" db="EMBL/GenBank/DDBJ databases">
        <authorList>
            <consortium name="DOE Joint Genome Institute"/>
            <person name="Kuo A."/>
            <person name="Ruytinx J."/>
            <person name="Rineau F."/>
            <person name="Colpaert J."/>
            <person name="Kohler A."/>
            <person name="Nagy L.G."/>
            <person name="Floudas D."/>
            <person name="Copeland A."/>
            <person name="Barry K.W."/>
            <person name="Cichocki N."/>
            <person name="Veneault-Fourrey C."/>
            <person name="LaButti K."/>
            <person name="Lindquist E.A."/>
            <person name="Lipzen A."/>
            <person name="Lundell T."/>
            <person name="Morin E."/>
            <person name="Murat C."/>
            <person name="Sun H."/>
            <person name="Tunlid A."/>
            <person name="Henrissat B."/>
            <person name="Grigoriev I.V."/>
            <person name="Hibbett D.S."/>
            <person name="Martin F."/>
            <person name="Nordberg H.P."/>
            <person name="Cantor M.N."/>
            <person name="Hua S.X."/>
        </authorList>
    </citation>
    <scope>NUCLEOTIDE SEQUENCE [LARGE SCALE GENOMIC DNA]</scope>
    <source>
        <strain evidence="2 3">UH-Slu-Lm8-n1</strain>
    </source>
</reference>
<protein>
    <submittedName>
        <fullName evidence="2">Uncharacterized protein</fullName>
    </submittedName>
</protein>
<reference evidence="3" key="2">
    <citation type="submission" date="2015-01" db="EMBL/GenBank/DDBJ databases">
        <title>Evolutionary Origins and Diversification of the Mycorrhizal Mutualists.</title>
        <authorList>
            <consortium name="DOE Joint Genome Institute"/>
            <consortium name="Mycorrhizal Genomics Consortium"/>
            <person name="Kohler A."/>
            <person name="Kuo A."/>
            <person name="Nagy L.G."/>
            <person name="Floudas D."/>
            <person name="Copeland A."/>
            <person name="Barry K.W."/>
            <person name="Cichocki N."/>
            <person name="Veneault-Fourrey C."/>
            <person name="LaButti K."/>
            <person name="Lindquist E.A."/>
            <person name="Lipzen A."/>
            <person name="Lundell T."/>
            <person name="Morin E."/>
            <person name="Murat C."/>
            <person name="Riley R."/>
            <person name="Ohm R."/>
            <person name="Sun H."/>
            <person name="Tunlid A."/>
            <person name="Henrissat B."/>
            <person name="Grigoriev I.V."/>
            <person name="Hibbett D.S."/>
            <person name="Martin F."/>
        </authorList>
    </citation>
    <scope>NUCLEOTIDE SEQUENCE [LARGE SCALE GENOMIC DNA]</scope>
    <source>
        <strain evidence="3">UH-Slu-Lm8-n1</strain>
    </source>
</reference>
<dbReference type="EMBL" id="KN835446">
    <property type="protein sequence ID" value="KIK37506.1"/>
    <property type="molecule type" value="Genomic_DNA"/>
</dbReference>
<dbReference type="OrthoDB" id="9451547at2759"/>
<dbReference type="STRING" id="930992.A0A0D0A7E5"/>
<dbReference type="Proteomes" id="UP000054485">
    <property type="component" value="Unassembled WGS sequence"/>
</dbReference>
<evidence type="ECO:0000313" key="3">
    <source>
        <dbReference type="Proteomes" id="UP000054485"/>
    </source>
</evidence>
<feature type="signal peptide" evidence="1">
    <location>
        <begin position="1"/>
        <end position="22"/>
    </location>
</feature>
<dbReference type="HOGENOM" id="CLU_022883_3_2_1"/>
<keyword evidence="1" id="KW-0732">Signal</keyword>
<feature type="chain" id="PRO_5002207430" evidence="1">
    <location>
        <begin position="23"/>
        <end position="205"/>
    </location>
</feature>
<dbReference type="PANTHER" id="PTHR35043:SF7">
    <property type="entry name" value="TRANSCRIPTION FACTOR DOMAIN-CONTAINING PROTEIN"/>
    <property type="match status" value="1"/>
</dbReference>
<sequence>MVMTLFMPEVTIFWATFQFLSAWNVAKNSNRVFGAQCARDCRATWQSELAVALIGDIPNSSRSSSARWTLVHGFFTSMGGFVLYVDGEPWATLEPRELARFVREGSVEMPTITEAEIKDRSKGDGISKCVAILQLVWFLIQLIARYAQGLPVTLLEIDTLGITTLACIAYGFWWKKPKDIGCPYIVHWKLGVTAPARDSLAKEYR</sequence>
<dbReference type="InParanoid" id="A0A0D0A7E5"/>
<organism evidence="2 3">
    <name type="scientific">Suillus luteus UH-Slu-Lm8-n1</name>
    <dbReference type="NCBI Taxonomy" id="930992"/>
    <lineage>
        <taxon>Eukaryota</taxon>
        <taxon>Fungi</taxon>
        <taxon>Dikarya</taxon>
        <taxon>Basidiomycota</taxon>
        <taxon>Agaricomycotina</taxon>
        <taxon>Agaricomycetes</taxon>
        <taxon>Agaricomycetidae</taxon>
        <taxon>Boletales</taxon>
        <taxon>Suillineae</taxon>
        <taxon>Suillaceae</taxon>
        <taxon>Suillus</taxon>
    </lineage>
</organism>
<name>A0A0D0A7E5_9AGAM</name>
<proteinExistence type="predicted"/>
<dbReference type="PANTHER" id="PTHR35043">
    <property type="entry name" value="TRANSCRIPTION FACTOR DOMAIN-CONTAINING PROTEIN"/>
    <property type="match status" value="1"/>
</dbReference>